<dbReference type="InterPro" id="IPR001245">
    <property type="entry name" value="Ser-Thr/Tyr_kinase_cat_dom"/>
</dbReference>
<dbReference type="SUPFAM" id="SSF56112">
    <property type="entry name" value="Protein kinase-like (PK-like)"/>
    <property type="match status" value="1"/>
</dbReference>
<organism evidence="3 4">
    <name type="scientific">Paraglomus brasilianum</name>
    <dbReference type="NCBI Taxonomy" id="144538"/>
    <lineage>
        <taxon>Eukaryota</taxon>
        <taxon>Fungi</taxon>
        <taxon>Fungi incertae sedis</taxon>
        <taxon>Mucoromycota</taxon>
        <taxon>Glomeromycotina</taxon>
        <taxon>Glomeromycetes</taxon>
        <taxon>Paraglomerales</taxon>
        <taxon>Paraglomeraceae</taxon>
        <taxon>Paraglomus</taxon>
    </lineage>
</organism>
<evidence type="ECO:0000313" key="4">
    <source>
        <dbReference type="Proteomes" id="UP000789739"/>
    </source>
</evidence>
<dbReference type="CDD" id="cd00180">
    <property type="entry name" value="PKc"/>
    <property type="match status" value="1"/>
</dbReference>
<dbReference type="InterPro" id="IPR011009">
    <property type="entry name" value="Kinase-like_dom_sf"/>
</dbReference>
<dbReference type="EMBL" id="CAJVPI010000240">
    <property type="protein sequence ID" value="CAG8506482.1"/>
    <property type="molecule type" value="Genomic_DNA"/>
</dbReference>
<dbReference type="PROSITE" id="PS50011">
    <property type="entry name" value="PROTEIN_KINASE_DOM"/>
    <property type="match status" value="1"/>
</dbReference>
<dbReference type="InterPro" id="IPR050167">
    <property type="entry name" value="Ser_Thr_protein_kinase"/>
</dbReference>
<dbReference type="InterPro" id="IPR000719">
    <property type="entry name" value="Prot_kinase_dom"/>
</dbReference>
<dbReference type="GO" id="GO:0005737">
    <property type="term" value="C:cytoplasm"/>
    <property type="evidence" value="ECO:0007669"/>
    <property type="project" value="TreeGrafter"/>
</dbReference>
<proteinExistence type="predicted"/>
<sequence>MIGPTSQQESPAYYPQTQVPPNYVASAGRDKSYYNLQETENVTCAGKSLNEDYPQETKTKNDFHYSPIQAGHNSAPLNWLEGPARTQPLRTPQAKATVYPLRNLDTDTARLQHHPTKLSISQPMGQFGQCGECKSPRTGYNWCQYCNSELFRESFANWSDSEEIDDFIQIAQLKAVNVRSILEWIDNEEFTNMKHLANGGNSSVFIAHWPRGPIRTWDANGDKWERGWGQANSDIIILKRIRNSNKLGAYHQFSMLVSHVVRCYGISRCPSTNEFIVVTSYAEDGDLRQYISKNFDSFTLQKKIITLRDIASGLVTIHKAGLLHKDLHPGNILRSGTWTMISDLGLCWNKGSVTGNEETIQGVLPYIAPEVLQWQMPYTRAADVYSIGMNMKRTSPRTL</sequence>
<dbReference type="Proteomes" id="UP000789739">
    <property type="component" value="Unassembled WGS sequence"/>
</dbReference>
<dbReference type="GO" id="GO:0007165">
    <property type="term" value="P:signal transduction"/>
    <property type="evidence" value="ECO:0007669"/>
    <property type="project" value="TreeGrafter"/>
</dbReference>
<evidence type="ECO:0000313" key="3">
    <source>
        <dbReference type="EMBL" id="CAG8506482.1"/>
    </source>
</evidence>
<feature type="compositionally biased region" description="Polar residues" evidence="1">
    <location>
        <begin position="1"/>
        <end position="20"/>
    </location>
</feature>
<dbReference type="PANTHER" id="PTHR23257">
    <property type="entry name" value="SERINE-THREONINE PROTEIN KINASE"/>
    <property type="match status" value="1"/>
</dbReference>
<keyword evidence="4" id="KW-1185">Reference proteome</keyword>
<name>A0A9N8ZTB2_9GLOM</name>
<evidence type="ECO:0000259" key="2">
    <source>
        <dbReference type="PROSITE" id="PS50011"/>
    </source>
</evidence>
<evidence type="ECO:0000256" key="1">
    <source>
        <dbReference type="SAM" id="MobiDB-lite"/>
    </source>
</evidence>
<reference evidence="3" key="1">
    <citation type="submission" date="2021-06" db="EMBL/GenBank/DDBJ databases">
        <authorList>
            <person name="Kallberg Y."/>
            <person name="Tangrot J."/>
            <person name="Rosling A."/>
        </authorList>
    </citation>
    <scope>NUCLEOTIDE SEQUENCE</scope>
    <source>
        <strain evidence="3">BR232B</strain>
    </source>
</reference>
<dbReference type="AlphaFoldDB" id="A0A9N8ZTB2"/>
<accession>A0A9N8ZTB2</accession>
<dbReference type="Gene3D" id="1.10.510.10">
    <property type="entry name" value="Transferase(Phosphotransferase) domain 1"/>
    <property type="match status" value="1"/>
</dbReference>
<dbReference type="GO" id="GO:0005524">
    <property type="term" value="F:ATP binding"/>
    <property type="evidence" value="ECO:0007669"/>
    <property type="project" value="InterPro"/>
</dbReference>
<dbReference type="Pfam" id="PF07714">
    <property type="entry name" value="PK_Tyr_Ser-Thr"/>
    <property type="match status" value="1"/>
</dbReference>
<dbReference type="GO" id="GO:0004672">
    <property type="term" value="F:protein kinase activity"/>
    <property type="evidence" value="ECO:0007669"/>
    <property type="project" value="InterPro"/>
</dbReference>
<dbReference type="OrthoDB" id="1668230at2759"/>
<feature type="domain" description="Protein kinase" evidence="2">
    <location>
        <begin position="190"/>
        <end position="399"/>
    </location>
</feature>
<protein>
    <submittedName>
        <fullName evidence="3">801_t:CDS:1</fullName>
    </submittedName>
</protein>
<comment type="caution">
    <text evidence="3">The sequence shown here is derived from an EMBL/GenBank/DDBJ whole genome shotgun (WGS) entry which is preliminary data.</text>
</comment>
<dbReference type="PANTHER" id="PTHR23257:SF963">
    <property type="entry name" value="AT08303P"/>
    <property type="match status" value="1"/>
</dbReference>
<feature type="region of interest" description="Disordered" evidence="1">
    <location>
        <begin position="1"/>
        <end position="21"/>
    </location>
</feature>
<gene>
    <name evidence="3" type="ORF">PBRASI_LOCUS2883</name>
</gene>